<dbReference type="InterPro" id="IPR000266">
    <property type="entry name" value="Ribosomal_uS17"/>
</dbReference>
<keyword evidence="7" id="KW-1185">Reference proteome</keyword>
<sequence>MSPRHFLRAMQPLRASVFSRATTTPPTTTTIHPLLPSTSSILSGPLRRLNSTTTTTTTTEPADQLRTAEAAATSTTAPPSLRSYPYSTKLGTVVSVGKMQHTVRVNHRHTEWDAHLRKPYPKVTTYKVSDPRDSLREGDVIEFTSGAPRGRHVRHVVERIVAPFGSAVEERPAVMTRQEREAERLAKRVAKWERREQRLVAEGVPLEEAKKERVGKVRRLVQERVGAWA</sequence>
<keyword evidence="2" id="KW-0689">Ribosomal protein</keyword>
<dbReference type="Gene3D" id="2.40.50.140">
    <property type="entry name" value="Nucleic acid-binding proteins"/>
    <property type="match status" value="1"/>
</dbReference>
<dbReference type="AlphaFoldDB" id="A0A2J5I460"/>
<proteinExistence type="inferred from homology"/>
<dbReference type="OrthoDB" id="274752at2759"/>
<comment type="similarity">
    <text evidence="1">Belongs to the universal ribosomal protein uS17 family.</text>
</comment>
<evidence type="ECO:0000256" key="1">
    <source>
        <dbReference type="ARBA" id="ARBA00010254"/>
    </source>
</evidence>
<dbReference type="SUPFAM" id="SSF50249">
    <property type="entry name" value="Nucleic acid-binding proteins"/>
    <property type="match status" value="1"/>
</dbReference>
<reference evidence="7" key="1">
    <citation type="submission" date="2017-12" db="EMBL/GenBank/DDBJ databases">
        <authorList>
            <consortium name="DOE Joint Genome Institute"/>
            <person name="Mondo S.J."/>
            <person name="Kjaerbolling I."/>
            <person name="Vesth T.C."/>
            <person name="Frisvad J.C."/>
            <person name="Nybo J.L."/>
            <person name="Theobald S."/>
            <person name="Kuo A."/>
            <person name="Bowyer P."/>
            <person name="Matsuda Y."/>
            <person name="Lyhne E.K."/>
            <person name="Kogle M.E."/>
            <person name="Clum A."/>
            <person name="Lipzen A."/>
            <person name="Salamov A."/>
            <person name="Ngan C.Y."/>
            <person name="Daum C."/>
            <person name="Chiniquy J."/>
            <person name="Barry K."/>
            <person name="LaButti K."/>
            <person name="Haridas S."/>
            <person name="Simmons B.A."/>
            <person name="Magnuson J.K."/>
            <person name="Mortensen U.H."/>
            <person name="Larsen T.O."/>
            <person name="Grigoriev I.V."/>
            <person name="Baker S.E."/>
            <person name="Andersen M.R."/>
            <person name="Nordberg H.P."/>
            <person name="Cantor M.N."/>
            <person name="Hua S.X."/>
        </authorList>
    </citation>
    <scope>NUCLEOTIDE SEQUENCE [LARGE SCALE GENOMIC DNA]</scope>
    <source>
        <strain evidence="7">IBT 19404</strain>
    </source>
</reference>
<dbReference type="GO" id="GO:0003735">
    <property type="term" value="F:structural constituent of ribosome"/>
    <property type="evidence" value="ECO:0007669"/>
    <property type="project" value="InterPro"/>
</dbReference>
<feature type="compositionally biased region" description="Low complexity" evidence="5">
    <location>
        <begin position="67"/>
        <end position="77"/>
    </location>
</feature>
<dbReference type="Proteomes" id="UP000235023">
    <property type="component" value="Unassembled WGS sequence"/>
</dbReference>
<dbReference type="GO" id="GO:1990904">
    <property type="term" value="C:ribonucleoprotein complex"/>
    <property type="evidence" value="ECO:0007669"/>
    <property type="project" value="UniProtKB-KW"/>
</dbReference>
<name>A0A2J5I460_9EURO</name>
<dbReference type="GO" id="GO:0005840">
    <property type="term" value="C:ribosome"/>
    <property type="evidence" value="ECO:0007669"/>
    <property type="project" value="UniProtKB-KW"/>
</dbReference>
<dbReference type="GO" id="GO:0006412">
    <property type="term" value="P:translation"/>
    <property type="evidence" value="ECO:0007669"/>
    <property type="project" value="InterPro"/>
</dbReference>
<evidence type="ECO:0000256" key="3">
    <source>
        <dbReference type="ARBA" id="ARBA00023274"/>
    </source>
</evidence>
<keyword evidence="3" id="KW-0687">Ribonucleoprotein</keyword>
<evidence type="ECO:0000256" key="5">
    <source>
        <dbReference type="SAM" id="MobiDB-lite"/>
    </source>
</evidence>
<accession>A0A2J5I460</accession>
<evidence type="ECO:0000313" key="6">
    <source>
        <dbReference type="EMBL" id="PLN84678.1"/>
    </source>
</evidence>
<protein>
    <submittedName>
        <fullName evidence="6">Nucleic acid-binding protein</fullName>
    </submittedName>
</protein>
<organism evidence="6 7">
    <name type="scientific">Aspergillus taichungensis</name>
    <dbReference type="NCBI Taxonomy" id="482145"/>
    <lineage>
        <taxon>Eukaryota</taxon>
        <taxon>Fungi</taxon>
        <taxon>Dikarya</taxon>
        <taxon>Ascomycota</taxon>
        <taxon>Pezizomycotina</taxon>
        <taxon>Eurotiomycetes</taxon>
        <taxon>Eurotiomycetidae</taxon>
        <taxon>Eurotiales</taxon>
        <taxon>Aspergillaceae</taxon>
        <taxon>Aspergillus</taxon>
        <taxon>Aspergillus subgen. Circumdati</taxon>
    </lineage>
</organism>
<evidence type="ECO:0000256" key="2">
    <source>
        <dbReference type="ARBA" id="ARBA00022980"/>
    </source>
</evidence>
<evidence type="ECO:0000313" key="7">
    <source>
        <dbReference type="Proteomes" id="UP000235023"/>
    </source>
</evidence>
<dbReference type="EMBL" id="KZ559509">
    <property type="protein sequence ID" value="PLN84678.1"/>
    <property type="molecule type" value="Genomic_DNA"/>
</dbReference>
<gene>
    <name evidence="6" type="ORF">BDW42DRAFT_161955</name>
</gene>
<dbReference type="InterPro" id="IPR012340">
    <property type="entry name" value="NA-bd_OB-fold"/>
</dbReference>
<evidence type="ECO:0000256" key="4">
    <source>
        <dbReference type="SAM" id="Coils"/>
    </source>
</evidence>
<dbReference type="Pfam" id="PF00366">
    <property type="entry name" value="Ribosomal_S17"/>
    <property type="match status" value="1"/>
</dbReference>
<feature type="coiled-coil region" evidence="4">
    <location>
        <begin position="175"/>
        <end position="202"/>
    </location>
</feature>
<keyword evidence="4" id="KW-0175">Coiled coil</keyword>
<feature type="region of interest" description="Disordered" evidence="5">
    <location>
        <begin position="38"/>
        <end position="83"/>
    </location>
</feature>